<dbReference type="EMBL" id="KZ613486">
    <property type="protein sequence ID" value="PMD20114.1"/>
    <property type="molecule type" value="Genomic_DNA"/>
</dbReference>
<proteinExistence type="predicted"/>
<organism evidence="2 3">
    <name type="scientific">Hyaloscypha hepaticicola</name>
    <dbReference type="NCBI Taxonomy" id="2082293"/>
    <lineage>
        <taxon>Eukaryota</taxon>
        <taxon>Fungi</taxon>
        <taxon>Dikarya</taxon>
        <taxon>Ascomycota</taxon>
        <taxon>Pezizomycotina</taxon>
        <taxon>Leotiomycetes</taxon>
        <taxon>Helotiales</taxon>
        <taxon>Hyaloscyphaceae</taxon>
        <taxon>Hyaloscypha</taxon>
    </lineage>
</organism>
<dbReference type="AlphaFoldDB" id="A0A2J6Q1M9"/>
<accession>A0A2J6Q1M9</accession>
<gene>
    <name evidence="2" type="ORF">NA56DRAFT_704918</name>
</gene>
<dbReference type="Proteomes" id="UP000235672">
    <property type="component" value="Unassembled WGS sequence"/>
</dbReference>
<evidence type="ECO:0000313" key="2">
    <source>
        <dbReference type="EMBL" id="PMD20114.1"/>
    </source>
</evidence>
<name>A0A2J6Q1M9_9HELO</name>
<evidence type="ECO:0000256" key="1">
    <source>
        <dbReference type="SAM" id="MobiDB-lite"/>
    </source>
</evidence>
<reference evidence="2 3" key="1">
    <citation type="submission" date="2016-05" db="EMBL/GenBank/DDBJ databases">
        <title>A degradative enzymes factory behind the ericoid mycorrhizal symbiosis.</title>
        <authorList>
            <consortium name="DOE Joint Genome Institute"/>
            <person name="Martino E."/>
            <person name="Morin E."/>
            <person name="Grelet G."/>
            <person name="Kuo A."/>
            <person name="Kohler A."/>
            <person name="Daghino S."/>
            <person name="Barry K."/>
            <person name="Choi C."/>
            <person name="Cichocki N."/>
            <person name="Clum A."/>
            <person name="Copeland A."/>
            <person name="Hainaut M."/>
            <person name="Haridas S."/>
            <person name="Labutti K."/>
            <person name="Lindquist E."/>
            <person name="Lipzen A."/>
            <person name="Khouja H.-R."/>
            <person name="Murat C."/>
            <person name="Ohm R."/>
            <person name="Olson A."/>
            <person name="Spatafora J."/>
            <person name="Veneault-Fourrey C."/>
            <person name="Henrissat B."/>
            <person name="Grigoriev I."/>
            <person name="Martin F."/>
            <person name="Perotto S."/>
        </authorList>
    </citation>
    <scope>NUCLEOTIDE SEQUENCE [LARGE SCALE GENOMIC DNA]</scope>
    <source>
        <strain evidence="2 3">UAMH 7357</strain>
    </source>
</reference>
<feature type="region of interest" description="Disordered" evidence="1">
    <location>
        <begin position="128"/>
        <end position="151"/>
    </location>
</feature>
<sequence length="264" mass="29377">MELACTSLAIVVDAIADIHVRSLRSEALLLPSKGDSVSGKKVQGRIHISSGGSFEGFRQQSAQRFTTAKRTRVKVPQPTLRNSTLPSCIFCIPLSRTNTKEAKKNSTRPQTTIEANWVPILPHRVQDLDRSTTHPGKHGKRAAKSNPVGDSHHWLRLHSRHRIFVARLSETLPCRHDRSPIPPPFPPQFPTSNLPWFSTHFTLIQAECCLERSDISPTIPTHLGLFPSSAAAIKSEHFTSLALPLHHTNVGKLRPIPFRASVYK</sequence>
<evidence type="ECO:0000313" key="3">
    <source>
        <dbReference type="Proteomes" id="UP000235672"/>
    </source>
</evidence>
<protein>
    <submittedName>
        <fullName evidence="2">Uncharacterized protein</fullName>
    </submittedName>
</protein>
<keyword evidence="3" id="KW-1185">Reference proteome</keyword>
<dbReference type="OrthoDB" id="10657731at2759"/>